<keyword evidence="3" id="KW-1185">Reference proteome</keyword>
<evidence type="ECO:0000256" key="1">
    <source>
        <dbReference type="SAM" id="MobiDB-lite"/>
    </source>
</evidence>
<dbReference type="EMBL" id="JACVVK020000088">
    <property type="protein sequence ID" value="KAK7493971.1"/>
    <property type="molecule type" value="Genomic_DNA"/>
</dbReference>
<organism evidence="2 3">
    <name type="scientific">Batillaria attramentaria</name>
    <dbReference type="NCBI Taxonomy" id="370345"/>
    <lineage>
        <taxon>Eukaryota</taxon>
        <taxon>Metazoa</taxon>
        <taxon>Spiralia</taxon>
        <taxon>Lophotrochozoa</taxon>
        <taxon>Mollusca</taxon>
        <taxon>Gastropoda</taxon>
        <taxon>Caenogastropoda</taxon>
        <taxon>Sorbeoconcha</taxon>
        <taxon>Cerithioidea</taxon>
        <taxon>Batillariidae</taxon>
        <taxon>Batillaria</taxon>
    </lineage>
</organism>
<feature type="region of interest" description="Disordered" evidence="1">
    <location>
        <begin position="73"/>
        <end position="101"/>
    </location>
</feature>
<name>A0ABD0L3Z4_9CAEN</name>
<accession>A0ABD0L3Z4</accession>
<protein>
    <submittedName>
        <fullName evidence="2">Uncharacterized protein</fullName>
    </submittedName>
</protein>
<sequence length="101" mass="10928">MSLFSMANFYAPPCPGASGALGKVPDKRPVTHNAVNSFTSLGPVSPEIEGNKRRTGTPWQALGPISERLRRVRVSRGGRLSRSREPSGNGPSNHMNMKISR</sequence>
<gene>
    <name evidence="2" type="ORF">BaRGS_00014853</name>
</gene>
<reference evidence="2 3" key="1">
    <citation type="journal article" date="2023" name="Sci. Data">
        <title>Genome assembly of the Korean intertidal mud-creeper Batillaria attramentaria.</title>
        <authorList>
            <person name="Patra A.K."/>
            <person name="Ho P.T."/>
            <person name="Jun S."/>
            <person name="Lee S.J."/>
            <person name="Kim Y."/>
            <person name="Won Y.J."/>
        </authorList>
    </citation>
    <scope>NUCLEOTIDE SEQUENCE [LARGE SCALE GENOMIC DNA]</scope>
    <source>
        <strain evidence="2">Wonlab-2016</strain>
    </source>
</reference>
<evidence type="ECO:0000313" key="3">
    <source>
        <dbReference type="Proteomes" id="UP001519460"/>
    </source>
</evidence>
<comment type="caution">
    <text evidence="2">The sequence shown here is derived from an EMBL/GenBank/DDBJ whole genome shotgun (WGS) entry which is preliminary data.</text>
</comment>
<evidence type="ECO:0000313" key="2">
    <source>
        <dbReference type="EMBL" id="KAK7493971.1"/>
    </source>
</evidence>
<proteinExistence type="predicted"/>
<dbReference type="AlphaFoldDB" id="A0ABD0L3Z4"/>
<feature type="region of interest" description="Disordered" evidence="1">
    <location>
        <begin position="36"/>
        <end position="59"/>
    </location>
</feature>
<dbReference type="Proteomes" id="UP001519460">
    <property type="component" value="Unassembled WGS sequence"/>
</dbReference>